<sequence length="98" mass="10952">MKDTKILPVLEPNFAGSPEDEKRADNGEVIAPARKTAIFFSRNSSTIDFPTTKSISKSGGPRLEKPKIFANQIHLLESNSFEILLRYLKEIDVFNSAI</sequence>
<reference evidence="1 2" key="1">
    <citation type="submission" date="2017-01" db="EMBL/GenBank/DDBJ databases">
        <authorList>
            <person name="Mah S.A."/>
            <person name="Swanson W.J."/>
            <person name="Moy G.W."/>
            <person name="Vacquier V.D."/>
        </authorList>
    </citation>
    <scope>NUCLEOTIDE SEQUENCE [LARGE SCALE GENOMIC DNA]</scope>
    <source>
        <strain evidence="1 2">GSMNP</strain>
    </source>
</reference>
<comment type="caution">
    <text evidence="1">The sequence shown here is derived from an EMBL/GenBank/DDBJ whole genome shotgun (WGS) entry which is preliminary data.</text>
</comment>
<dbReference type="AlphaFoldDB" id="A0A1R1XN29"/>
<keyword evidence="2" id="KW-1185">Reference proteome</keyword>
<organism evidence="1 2">
    <name type="scientific">Smittium culicis</name>
    <dbReference type="NCBI Taxonomy" id="133412"/>
    <lineage>
        <taxon>Eukaryota</taxon>
        <taxon>Fungi</taxon>
        <taxon>Fungi incertae sedis</taxon>
        <taxon>Zoopagomycota</taxon>
        <taxon>Kickxellomycotina</taxon>
        <taxon>Harpellomycetes</taxon>
        <taxon>Harpellales</taxon>
        <taxon>Legeriomycetaceae</taxon>
        <taxon>Smittium</taxon>
    </lineage>
</organism>
<gene>
    <name evidence="1" type="ORF">AYI70_g6868</name>
</gene>
<proteinExistence type="predicted"/>
<name>A0A1R1XN29_9FUNG</name>
<dbReference type="Proteomes" id="UP000187283">
    <property type="component" value="Unassembled WGS sequence"/>
</dbReference>
<evidence type="ECO:0000313" key="1">
    <source>
        <dbReference type="EMBL" id="OMJ16011.1"/>
    </source>
</evidence>
<evidence type="ECO:0000313" key="2">
    <source>
        <dbReference type="Proteomes" id="UP000187283"/>
    </source>
</evidence>
<protein>
    <submittedName>
        <fullName evidence="1">Uncharacterized protein</fullName>
    </submittedName>
</protein>
<accession>A0A1R1XN29</accession>
<dbReference type="EMBL" id="LSSN01002480">
    <property type="protein sequence ID" value="OMJ16011.1"/>
    <property type="molecule type" value="Genomic_DNA"/>
</dbReference>